<sequence length="243" mass="27375" precursor="true">MINSALSIASLLLFTLCATISSAQDIPLKADEWVIVESPFGEIPDFSEYGRLFGVWQEYQAYSEGWSMPDGFADLDEELELKMPTFGDALFHLKTVDVKRGEMAVGFVNWDVKKSNFSFYTYTIKVRKLNKKLAFFISMPELDDRFLVALSEISENSDHIRLYFPNITNMKKSASLANSIDVSRSLITSSGANFLGDNADFAIRMFNDKPSFSIRRFRPTEIPKSVAKPVGADAKDGETKKEK</sequence>
<name>A0A5B9PAI4_9BACT</name>
<dbReference type="Proteomes" id="UP000322214">
    <property type="component" value="Chromosome"/>
</dbReference>
<feature type="chain" id="PRO_5022734575" evidence="1">
    <location>
        <begin position="24"/>
        <end position="243"/>
    </location>
</feature>
<keyword evidence="3" id="KW-1185">Reference proteome</keyword>
<dbReference type="AlphaFoldDB" id="A0A5B9PAI4"/>
<evidence type="ECO:0000256" key="1">
    <source>
        <dbReference type="SAM" id="SignalP"/>
    </source>
</evidence>
<dbReference type="EMBL" id="CP042912">
    <property type="protein sequence ID" value="QEG22235.1"/>
    <property type="molecule type" value="Genomic_DNA"/>
</dbReference>
<dbReference type="RefSeq" id="WP_075082325.1">
    <property type="nucleotide sequence ID" value="NZ_CP042912.1"/>
</dbReference>
<evidence type="ECO:0000313" key="3">
    <source>
        <dbReference type="Proteomes" id="UP000322214"/>
    </source>
</evidence>
<gene>
    <name evidence="2" type="ORF">MFFC18_21110</name>
</gene>
<accession>A0A5B9PAI4</accession>
<keyword evidence="1" id="KW-0732">Signal</keyword>
<protein>
    <submittedName>
        <fullName evidence="2">Uncharacterized protein</fullName>
    </submittedName>
</protein>
<feature type="signal peptide" evidence="1">
    <location>
        <begin position="1"/>
        <end position="23"/>
    </location>
</feature>
<organism evidence="2 3">
    <name type="scientific">Mariniblastus fucicola</name>
    <dbReference type="NCBI Taxonomy" id="980251"/>
    <lineage>
        <taxon>Bacteria</taxon>
        <taxon>Pseudomonadati</taxon>
        <taxon>Planctomycetota</taxon>
        <taxon>Planctomycetia</taxon>
        <taxon>Pirellulales</taxon>
        <taxon>Pirellulaceae</taxon>
        <taxon>Mariniblastus</taxon>
    </lineage>
</organism>
<reference evidence="2 3" key="1">
    <citation type="submission" date="2019-08" db="EMBL/GenBank/DDBJ databases">
        <title>Deep-cultivation of Planctomycetes and their phenomic and genomic characterization uncovers novel biology.</title>
        <authorList>
            <person name="Wiegand S."/>
            <person name="Jogler M."/>
            <person name="Boedeker C."/>
            <person name="Pinto D."/>
            <person name="Vollmers J."/>
            <person name="Rivas-Marin E."/>
            <person name="Kohn T."/>
            <person name="Peeters S.H."/>
            <person name="Heuer A."/>
            <person name="Rast P."/>
            <person name="Oberbeckmann S."/>
            <person name="Bunk B."/>
            <person name="Jeske O."/>
            <person name="Meyerdierks A."/>
            <person name="Storesund J.E."/>
            <person name="Kallscheuer N."/>
            <person name="Luecker S."/>
            <person name="Lage O.M."/>
            <person name="Pohl T."/>
            <person name="Merkel B.J."/>
            <person name="Hornburger P."/>
            <person name="Mueller R.-W."/>
            <person name="Bruemmer F."/>
            <person name="Labrenz M."/>
            <person name="Spormann A.M."/>
            <person name="Op den Camp H."/>
            <person name="Overmann J."/>
            <person name="Amann R."/>
            <person name="Jetten M.S.M."/>
            <person name="Mascher T."/>
            <person name="Medema M.H."/>
            <person name="Devos D.P."/>
            <person name="Kaster A.-K."/>
            <person name="Ovreas L."/>
            <person name="Rohde M."/>
            <person name="Galperin M.Y."/>
            <person name="Jogler C."/>
        </authorList>
    </citation>
    <scope>NUCLEOTIDE SEQUENCE [LARGE SCALE GENOMIC DNA]</scope>
    <source>
        <strain evidence="2 3">FC18</strain>
    </source>
</reference>
<dbReference type="KEGG" id="mff:MFFC18_21110"/>
<evidence type="ECO:0000313" key="2">
    <source>
        <dbReference type="EMBL" id="QEG22235.1"/>
    </source>
</evidence>
<proteinExistence type="predicted"/>